<comment type="cofactor">
    <cofactor evidence="1 6">
        <name>heme</name>
        <dbReference type="ChEBI" id="CHEBI:30413"/>
    </cofactor>
</comment>
<evidence type="ECO:0000256" key="6">
    <source>
        <dbReference type="PIRSR" id="PIRSR602403-1"/>
    </source>
</evidence>
<comment type="caution">
    <text evidence="8">The sequence shown here is derived from an EMBL/GenBank/DDBJ whole genome shotgun (WGS) entry which is preliminary data.</text>
</comment>
<keyword evidence="3 6" id="KW-0479">Metal-binding</keyword>
<dbReference type="Gene3D" id="1.10.630.10">
    <property type="entry name" value="Cytochrome P450"/>
    <property type="match status" value="1"/>
</dbReference>
<dbReference type="GO" id="GO:0004497">
    <property type="term" value="F:monooxygenase activity"/>
    <property type="evidence" value="ECO:0007669"/>
    <property type="project" value="InterPro"/>
</dbReference>
<sequence>MASITMNWSLLTWTNTTLAILSSLLLLYWYIRIPNDMPKNIPTIPIYISIMGLWSEMGQDDIYDKWLRPPLEKHGAVKIWFAGRWNILATKPKLLVDMFRHEDIYAKAGSQKKIPWSVIASLVGDNIINAHGENWKLYTSIMKPGLQRRITDSFPLLMKCRRFVDVLLDEQKNIDARGDARGDGGGVLVNPIIQRWALSCMGINFMNVDLECLEKPNQRLEQLQSIIKKTLFKPLFFNFPDLDRYPTLFPQRKRAFQIMQEFGDLLVETVSNRTMTTDADGSQVVDGLEKALKEGIITTEQYRANLKVTFLTAHENAQQLLNSAIWVLGTNTKIQEKLRSEIQSLISIPTGTAAGGTGTASNPNPTTDQINSLPYLYAVILELLRLYPPVSQLINRVSTSNTILGGEVSIPNHTWVGWNAFGVHTDPNIWGTDARIFRPERWGTEVKNIHGNVRSKTVQCHFIAFNAHSRKCLGQGFAVLQMKIVLFEFVRRVSWIVDPGYELKLTSGGIMAPLGLKAIMREIPQDGSVDGVSGHDIAAETDNQQPC</sequence>
<keyword evidence="5 6" id="KW-0408">Iron</keyword>
<accession>A0A1V6TTE6</accession>
<comment type="similarity">
    <text evidence="2">Belongs to the cytochrome P450 family.</text>
</comment>
<dbReference type="CDD" id="cd11070">
    <property type="entry name" value="CYP56-like"/>
    <property type="match status" value="1"/>
</dbReference>
<name>A0A1V6TTE6_9EURO</name>
<dbReference type="OrthoDB" id="1470350at2759"/>
<keyword evidence="7" id="KW-0472">Membrane</keyword>
<dbReference type="AlphaFoldDB" id="A0A1V6TTE6"/>
<feature type="binding site" description="axial binding residue" evidence="6">
    <location>
        <position position="472"/>
    </location>
    <ligand>
        <name>heme</name>
        <dbReference type="ChEBI" id="CHEBI:30413"/>
    </ligand>
    <ligandPart>
        <name>Fe</name>
        <dbReference type="ChEBI" id="CHEBI:18248"/>
    </ligandPart>
</feature>
<dbReference type="PANTHER" id="PTHR24305">
    <property type="entry name" value="CYTOCHROME P450"/>
    <property type="match status" value="1"/>
</dbReference>
<dbReference type="GO" id="GO:0016705">
    <property type="term" value="F:oxidoreductase activity, acting on paired donors, with incorporation or reduction of molecular oxygen"/>
    <property type="evidence" value="ECO:0007669"/>
    <property type="project" value="InterPro"/>
</dbReference>
<dbReference type="Pfam" id="PF00067">
    <property type="entry name" value="p450"/>
    <property type="match status" value="1"/>
</dbReference>
<keyword evidence="7" id="KW-1133">Transmembrane helix</keyword>
<dbReference type="InterPro" id="IPR002403">
    <property type="entry name" value="Cyt_P450_E_grp-IV"/>
</dbReference>
<keyword evidence="7" id="KW-0812">Transmembrane</keyword>
<protein>
    <recommendedName>
        <fullName evidence="10">Cytochrome P450</fullName>
    </recommendedName>
</protein>
<dbReference type="GO" id="GO:0043386">
    <property type="term" value="P:mycotoxin biosynthetic process"/>
    <property type="evidence" value="ECO:0007669"/>
    <property type="project" value="UniProtKB-ARBA"/>
</dbReference>
<feature type="transmembrane region" description="Helical" evidence="7">
    <location>
        <begin position="12"/>
        <end position="31"/>
    </location>
</feature>
<keyword evidence="9" id="KW-1185">Reference proteome</keyword>
<dbReference type="Proteomes" id="UP000191285">
    <property type="component" value="Unassembled WGS sequence"/>
</dbReference>
<evidence type="ECO:0000256" key="4">
    <source>
        <dbReference type="ARBA" id="ARBA00023002"/>
    </source>
</evidence>
<dbReference type="PRINTS" id="PR00385">
    <property type="entry name" value="P450"/>
</dbReference>
<dbReference type="GO" id="GO:0020037">
    <property type="term" value="F:heme binding"/>
    <property type="evidence" value="ECO:0007669"/>
    <property type="project" value="InterPro"/>
</dbReference>
<dbReference type="GO" id="GO:0005506">
    <property type="term" value="F:iron ion binding"/>
    <property type="evidence" value="ECO:0007669"/>
    <property type="project" value="InterPro"/>
</dbReference>
<dbReference type="EMBL" id="MLKD01000002">
    <property type="protein sequence ID" value="OQE29531.1"/>
    <property type="molecule type" value="Genomic_DNA"/>
</dbReference>
<evidence type="ECO:0000256" key="1">
    <source>
        <dbReference type="ARBA" id="ARBA00001971"/>
    </source>
</evidence>
<evidence type="ECO:0000256" key="5">
    <source>
        <dbReference type="ARBA" id="ARBA00023004"/>
    </source>
</evidence>
<evidence type="ECO:0000313" key="8">
    <source>
        <dbReference type="EMBL" id="OQE29531.1"/>
    </source>
</evidence>
<reference evidence="9" key="1">
    <citation type="journal article" date="2017" name="Nat. Microbiol.">
        <title>Global analysis of biosynthetic gene clusters reveals vast potential of secondary metabolite production in Penicillium species.</title>
        <authorList>
            <person name="Nielsen J.C."/>
            <person name="Grijseels S."/>
            <person name="Prigent S."/>
            <person name="Ji B."/>
            <person name="Dainat J."/>
            <person name="Nielsen K.F."/>
            <person name="Frisvad J.C."/>
            <person name="Workman M."/>
            <person name="Nielsen J."/>
        </authorList>
    </citation>
    <scope>NUCLEOTIDE SEQUENCE [LARGE SCALE GENOMIC DNA]</scope>
    <source>
        <strain evidence="9">IBT 24891</strain>
    </source>
</reference>
<evidence type="ECO:0000313" key="9">
    <source>
        <dbReference type="Proteomes" id="UP000191285"/>
    </source>
</evidence>
<keyword evidence="4" id="KW-0560">Oxidoreductase</keyword>
<evidence type="ECO:0000256" key="2">
    <source>
        <dbReference type="ARBA" id="ARBA00010617"/>
    </source>
</evidence>
<dbReference type="PRINTS" id="PR00465">
    <property type="entry name" value="EP450IV"/>
</dbReference>
<dbReference type="SUPFAM" id="SSF48264">
    <property type="entry name" value="Cytochrome P450"/>
    <property type="match status" value="1"/>
</dbReference>
<dbReference type="PANTHER" id="PTHR24305:SF223">
    <property type="entry name" value="CYTOCHROME P450-DIT2"/>
    <property type="match status" value="1"/>
</dbReference>
<organism evidence="8 9">
    <name type="scientific">Penicillium steckii</name>
    <dbReference type="NCBI Taxonomy" id="303698"/>
    <lineage>
        <taxon>Eukaryota</taxon>
        <taxon>Fungi</taxon>
        <taxon>Dikarya</taxon>
        <taxon>Ascomycota</taxon>
        <taxon>Pezizomycotina</taxon>
        <taxon>Eurotiomycetes</taxon>
        <taxon>Eurotiomycetidae</taxon>
        <taxon>Eurotiales</taxon>
        <taxon>Aspergillaceae</taxon>
        <taxon>Penicillium</taxon>
    </lineage>
</organism>
<dbReference type="InterPro" id="IPR050121">
    <property type="entry name" value="Cytochrome_P450_monoxygenase"/>
</dbReference>
<evidence type="ECO:0008006" key="10">
    <source>
        <dbReference type="Google" id="ProtNLM"/>
    </source>
</evidence>
<dbReference type="InterPro" id="IPR036396">
    <property type="entry name" value="Cyt_P450_sf"/>
</dbReference>
<dbReference type="STRING" id="303698.A0A1V6TTE6"/>
<evidence type="ECO:0000256" key="3">
    <source>
        <dbReference type="ARBA" id="ARBA00022723"/>
    </source>
</evidence>
<dbReference type="InterPro" id="IPR001128">
    <property type="entry name" value="Cyt_P450"/>
</dbReference>
<keyword evidence="6" id="KW-0349">Heme</keyword>
<gene>
    <name evidence="8" type="ORF">PENSTE_c002G01351</name>
</gene>
<proteinExistence type="inferred from homology"/>
<evidence type="ECO:0000256" key="7">
    <source>
        <dbReference type="SAM" id="Phobius"/>
    </source>
</evidence>